<comment type="subcellular location">
    <subcellularLocation>
        <location evidence="1">Membrane</location>
        <topology evidence="1">Multi-pass membrane protein</topology>
    </subcellularLocation>
</comment>
<evidence type="ECO:0000256" key="6">
    <source>
        <dbReference type="SAM" id="Phobius"/>
    </source>
</evidence>
<dbReference type="InterPro" id="IPR004680">
    <property type="entry name" value="Cit_transptr-like_dom"/>
</dbReference>
<evidence type="ECO:0000256" key="1">
    <source>
        <dbReference type="ARBA" id="ARBA00004141"/>
    </source>
</evidence>
<evidence type="ECO:0000313" key="8">
    <source>
        <dbReference type="EMBL" id="HIR92442.1"/>
    </source>
</evidence>
<reference evidence="8" key="2">
    <citation type="journal article" date="2021" name="PeerJ">
        <title>Extensive microbial diversity within the chicken gut microbiome revealed by metagenomics and culture.</title>
        <authorList>
            <person name="Gilroy R."/>
            <person name="Ravi A."/>
            <person name="Getino M."/>
            <person name="Pursley I."/>
            <person name="Horton D.L."/>
            <person name="Alikhan N.F."/>
            <person name="Baker D."/>
            <person name="Gharbi K."/>
            <person name="Hall N."/>
            <person name="Watson M."/>
            <person name="Adriaenssens E.M."/>
            <person name="Foster-Nyarko E."/>
            <person name="Jarju S."/>
            <person name="Secka A."/>
            <person name="Antonio M."/>
            <person name="Oren A."/>
            <person name="Chaudhuri R.R."/>
            <person name="La Ragione R."/>
            <person name="Hildebrand F."/>
            <person name="Pallen M.J."/>
        </authorList>
    </citation>
    <scope>NUCLEOTIDE SEQUENCE</scope>
    <source>
        <strain evidence="8">ChiSxjej1B13-7041</strain>
    </source>
</reference>
<feature type="transmembrane region" description="Helical" evidence="6">
    <location>
        <begin position="217"/>
        <end position="250"/>
    </location>
</feature>
<keyword evidence="5 6" id="KW-0472">Membrane</keyword>
<evidence type="ECO:0000256" key="2">
    <source>
        <dbReference type="ARBA" id="ARBA00022448"/>
    </source>
</evidence>
<feature type="transmembrane region" description="Helical" evidence="6">
    <location>
        <begin position="46"/>
        <end position="68"/>
    </location>
</feature>
<evidence type="ECO:0000256" key="3">
    <source>
        <dbReference type="ARBA" id="ARBA00022692"/>
    </source>
</evidence>
<dbReference type="GO" id="GO:0055085">
    <property type="term" value="P:transmembrane transport"/>
    <property type="evidence" value="ECO:0007669"/>
    <property type="project" value="InterPro"/>
</dbReference>
<sequence>MWAIVSLVSLVIVIIIANKKNINIGLVGMAVALLVGTLGGMSYKDILGGFNALLFLRMMGMQCLICVAKYNGTMEALAQRIIKIGCGRAIRLFPVILYAGLVLCEYAGTAMFLLILPVLCELAYVMKMPVQKIVGIGLLEVWAGSFAPYSLPAITLSSVAANAEISHNSWNTAIAGTIIATILFVVFYFVYGWHKETPKDVGNIEIHPLTWKHKLTLLGYVIFVLGNLFLGLDIAVVAMIIAMILCVVGVGDGKQLIKRLPWNSLFTVGGMTIMVGVVASLGGISLISQGIALISNKAIAPAVLCAVAGLMSVVSSASGVVMPTLIPVAVELTAMLPGVPIQSLVTAIGLGSYSTAVSPMSTIGANVLANYGTIYNPDDKEQKKEFNTLLLFAAIGLVVFTLAGFLGLYNIQFVS</sequence>
<keyword evidence="2" id="KW-0813">Transport</keyword>
<comment type="caution">
    <text evidence="8">The sequence shown here is derived from an EMBL/GenBank/DDBJ whole genome shotgun (WGS) entry which is preliminary data.</text>
</comment>
<dbReference type="Pfam" id="PF03600">
    <property type="entry name" value="CitMHS"/>
    <property type="match status" value="1"/>
</dbReference>
<evidence type="ECO:0000256" key="4">
    <source>
        <dbReference type="ARBA" id="ARBA00022989"/>
    </source>
</evidence>
<dbReference type="GO" id="GO:0016020">
    <property type="term" value="C:membrane"/>
    <property type="evidence" value="ECO:0007669"/>
    <property type="project" value="UniProtKB-SubCell"/>
</dbReference>
<evidence type="ECO:0000259" key="7">
    <source>
        <dbReference type="Pfam" id="PF03600"/>
    </source>
</evidence>
<feature type="transmembrane region" description="Helical" evidence="6">
    <location>
        <begin position="171"/>
        <end position="191"/>
    </location>
</feature>
<dbReference type="Proteomes" id="UP000886841">
    <property type="component" value="Unassembled WGS sequence"/>
</dbReference>
<proteinExistence type="predicted"/>
<evidence type="ECO:0000313" key="9">
    <source>
        <dbReference type="Proteomes" id="UP000886841"/>
    </source>
</evidence>
<protein>
    <recommendedName>
        <fullName evidence="7">Citrate transporter-like domain-containing protein</fullName>
    </recommendedName>
</protein>
<dbReference type="AlphaFoldDB" id="A0A9D1JFQ3"/>
<feature type="transmembrane region" description="Helical" evidence="6">
    <location>
        <begin position="133"/>
        <end position="151"/>
    </location>
</feature>
<feature type="transmembrane region" description="Helical" evidence="6">
    <location>
        <begin position="389"/>
        <end position="411"/>
    </location>
</feature>
<feature type="transmembrane region" description="Helical" evidence="6">
    <location>
        <begin position="299"/>
        <end position="321"/>
    </location>
</feature>
<organism evidence="8 9">
    <name type="scientific">Candidatus Egerieimonas intestinavium</name>
    <dbReference type="NCBI Taxonomy" id="2840777"/>
    <lineage>
        <taxon>Bacteria</taxon>
        <taxon>Bacillati</taxon>
        <taxon>Bacillota</taxon>
        <taxon>Clostridia</taxon>
        <taxon>Lachnospirales</taxon>
        <taxon>Lachnospiraceae</taxon>
        <taxon>Lachnospiraceae incertae sedis</taxon>
        <taxon>Candidatus Egerieimonas</taxon>
    </lineage>
</organism>
<keyword evidence="3 6" id="KW-0812">Transmembrane</keyword>
<evidence type="ECO:0000256" key="5">
    <source>
        <dbReference type="ARBA" id="ARBA00023136"/>
    </source>
</evidence>
<gene>
    <name evidence="8" type="ORF">IAB98_03340</name>
</gene>
<dbReference type="EMBL" id="DVHU01000027">
    <property type="protein sequence ID" value="HIR92442.1"/>
    <property type="molecule type" value="Genomic_DNA"/>
</dbReference>
<feature type="transmembrane region" description="Helical" evidence="6">
    <location>
        <begin position="262"/>
        <end position="287"/>
    </location>
</feature>
<name>A0A9D1JFQ3_9FIRM</name>
<keyword evidence="4 6" id="KW-1133">Transmembrane helix</keyword>
<feature type="transmembrane region" description="Helical" evidence="6">
    <location>
        <begin position="21"/>
        <end position="40"/>
    </location>
</feature>
<accession>A0A9D1JFQ3</accession>
<feature type="domain" description="Citrate transporter-like" evidence="7">
    <location>
        <begin position="13"/>
        <end position="350"/>
    </location>
</feature>
<reference evidence="8" key="1">
    <citation type="submission" date="2020-10" db="EMBL/GenBank/DDBJ databases">
        <authorList>
            <person name="Gilroy R."/>
        </authorList>
    </citation>
    <scope>NUCLEOTIDE SEQUENCE</scope>
    <source>
        <strain evidence="8">ChiSxjej1B13-7041</strain>
    </source>
</reference>